<dbReference type="EMBL" id="JOWA01000090">
    <property type="protein sequence ID" value="KEZ43777.1"/>
    <property type="molecule type" value="Genomic_DNA"/>
</dbReference>
<feature type="compositionally biased region" description="Polar residues" evidence="1">
    <location>
        <begin position="437"/>
        <end position="449"/>
    </location>
</feature>
<dbReference type="VEuPathDB" id="FungiDB:SAPIO_CDS3923"/>
<accession>A0A084G8W5</accession>
<dbReference type="CDD" id="cd00180">
    <property type="entry name" value="PKc"/>
    <property type="match status" value="1"/>
</dbReference>
<dbReference type="InterPro" id="IPR011009">
    <property type="entry name" value="Kinase-like_dom_sf"/>
</dbReference>
<organism evidence="3 4">
    <name type="scientific">Pseudallescheria apiosperma</name>
    <name type="common">Scedosporium apiospermum</name>
    <dbReference type="NCBI Taxonomy" id="563466"/>
    <lineage>
        <taxon>Eukaryota</taxon>
        <taxon>Fungi</taxon>
        <taxon>Dikarya</taxon>
        <taxon>Ascomycota</taxon>
        <taxon>Pezizomycotina</taxon>
        <taxon>Sordariomycetes</taxon>
        <taxon>Hypocreomycetidae</taxon>
        <taxon>Microascales</taxon>
        <taxon>Microascaceae</taxon>
        <taxon>Scedosporium</taxon>
    </lineage>
</organism>
<comment type="caution">
    <text evidence="3">The sequence shown here is derived from an EMBL/GenBank/DDBJ whole genome shotgun (WGS) entry which is preliminary data.</text>
</comment>
<reference evidence="3 4" key="1">
    <citation type="journal article" date="2014" name="Genome Announc.">
        <title>Draft genome sequence of the pathogenic fungus Scedosporium apiospermum.</title>
        <authorList>
            <person name="Vandeputte P."/>
            <person name="Ghamrawi S."/>
            <person name="Rechenmann M."/>
            <person name="Iltis A."/>
            <person name="Giraud S."/>
            <person name="Fleury M."/>
            <person name="Thornton C."/>
            <person name="Delhaes L."/>
            <person name="Meyer W."/>
            <person name="Papon N."/>
            <person name="Bouchara J.P."/>
        </authorList>
    </citation>
    <scope>NUCLEOTIDE SEQUENCE [LARGE SCALE GENOMIC DNA]</scope>
    <source>
        <strain evidence="3 4">IHEM 14462</strain>
    </source>
</reference>
<gene>
    <name evidence="3" type="ORF">SAPIO_CDS3923</name>
</gene>
<dbReference type="GO" id="GO:0005634">
    <property type="term" value="C:nucleus"/>
    <property type="evidence" value="ECO:0007669"/>
    <property type="project" value="TreeGrafter"/>
</dbReference>
<evidence type="ECO:0000313" key="3">
    <source>
        <dbReference type="EMBL" id="KEZ43777.1"/>
    </source>
</evidence>
<dbReference type="GO" id="GO:0005737">
    <property type="term" value="C:cytoplasm"/>
    <property type="evidence" value="ECO:0007669"/>
    <property type="project" value="TreeGrafter"/>
</dbReference>
<dbReference type="GO" id="GO:0044773">
    <property type="term" value="P:mitotic DNA damage checkpoint signaling"/>
    <property type="evidence" value="ECO:0007669"/>
    <property type="project" value="TreeGrafter"/>
</dbReference>
<dbReference type="HOGENOM" id="CLU_029466_0_0_1"/>
<dbReference type="OMA" id="DNILYYT"/>
<dbReference type="OrthoDB" id="4062651at2759"/>
<dbReference type="Proteomes" id="UP000028545">
    <property type="component" value="Unassembled WGS sequence"/>
</dbReference>
<evidence type="ECO:0000256" key="1">
    <source>
        <dbReference type="SAM" id="MobiDB-lite"/>
    </source>
</evidence>
<dbReference type="PROSITE" id="PS50011">
    <property type="entry name" value="PROTEIN_KINASE_DOM"/>
    <property type="match status" value="1"/>
</dbReference>
<dbReference type="PANTHER" id="PTHR44167:SF18">
    <property type="entry name" value="PROTEIN KINASE DOMAIN-CONTAINING PROTEIN"/>
    <property type="match status" value="1"/>
</dbReference>
<dbReference type="GO" id="GO:0004674">
    <property type="term" value="F:protein serine/threonine kinase activity"/>
    <property type="evidence" value="ECO:0007669"/>
    <property type="project" value="TreeGrafter"/>
</dbReference>
<feature type="domain" description="Protein kinase" evidence="2">
    <location>
        <begin position="143"/>
        <end position="416"/>
    </location>
</feature>
<feature type="region of interest" description="Disordered" evidence="1">
    <location>
        <begin position="425"/>
        <end position="505"/>
    </location>
</feature>
<dbReference type="GeneID" id="27722995"/>
<dbReference type="Pfam" id="PF00069">
    <property type="entry name" value="Pkinase"/>
    <property type="match status" value="1"/>
</dbReference>
<dbReference type="GO" id="GO:0005524">
    <property type="term" value="F:ATP binding"/>
    <property type="evidence" value="ECO:0007669"/>
    <property type="project" value="InterPro"/>
</dbReference>
<dbReference type="AlphaFoldDB" id="A0A084G8W5"/>
<dbReference type="PANTHER" id="PTHR44167">
    <property type="entry name" value="OVARIAN-SPECIFIC SERINE/THREONINE-PROTEIN KINASE LOK-RELATED"/>
    <property type="match status" value="1"/>
</dbReference>
<dbReference type="InterPro" id="IPR000719">
    <property type="entry name" value="Prot_kinase_dom"/>
</dbReference>
<dbReference type="RefSeq" id="XP_016643576.1">
    <property type="nucleotide sequence ID" value="XM_016786600.1"/>
</dbReference>
<evidence type="ECO:0000259" key="2">
    <source>
        <dbReference type="PROSITE" id="PS50011"/>
    </source>
</evidence>
<name>A0A084G8W5_PSEDA</name>
<protein>
    <recommendedName>
        <fullName evidence="2">Protein kinase domain-containing protein</fullName>
    </recommendedName>
</protein>
<dbReference type="KEGG" id="sapo:SAPIO_CDS3923"/>
<keyword evidence="4" id="KW-1185">Reference proteome</keyword>
<dbReference type="SUPFAM" id="SSF56112">
    <property type="entry name" value="Protein kinase-like (PK-like)"/>
    <property type="match status" value="1"/>
</dbReference>
<sequence>MVSIAHLRTLFHLVPTNQVAHEALLHADNVRFVSNSRDGRPGLEVGYHVPSIPAGHIITRLGRNADLILHQSNPTNPMSAVHVAFEVNPATELVVLSVRSKRLSSVRFAPRPDEDAMDITDDIPGSDEPGQEITGDGVILYGQDYKIFIAAYRFELIWRIKGIDALRSLTVQGYQEALRLLKDVRSRDCPTEPVDSEVLSWHMTRLDTAKGPLFKDIAHLREEAHIIEYLGHQHFHTPRPEIFMPLREGSLTSLINKDSAPSHDDLCAAVLRQMLSALDYLASENLMHRDWKPDNILYYTLPEGGFHFQLADFGLANYLLVAKTPCGTGYFQAPELRPETSKVFAPQSHKMDIWSLFATMVAIYTRFREFPPLTVDYSVILKALQAKALGSRLEPMGRLHPDRRASAAQMLAQLFDGWGLTTPRSKIPPLLPPKAETISQVNPSPTAMSGSPDGNDHSKSPQRQKAGSRPLVVYPPRGTHPKRPSPHIPPVATDQAGDPEQPAAL</sequence>
<proteinExistence type="predicted"/>
<dbReference type="SMART" id="SM00220">
    <property type="entry name" value="S_TKc"/>
    <property type="match status" value="1"/>
</dbReference>
<dbReference type="Gene3D" id="1.10.510.10">
    <property type="entry name" value="Transferase(Phosphotransferase) domain 1"/>
    <property type="match status" value="1"/>
</dbReference>
<evidence type="ECO:0000313" key="4">
    <source>
        <dbReference type="Proteomes" id="UP000028545"/>
    </source>
</evidence>